<dbReference type="InterPro" id="IPR001787">
    <property type="entry name" value="Ribosomal_bL21"/>
</dbReference>
<comment type="function">
    <text evidence="4 5">This protein binds to 23S rRNA in the presence of protein L20.</text>
</comment>
<keyword evidence="3 4" id="KW-0687">Ribonucleoprotein</keyword>
<dbReference type="EMBL" id="MFRE01000015">
    <property type="protein sequence ID" value="OGH93974.1"/>
    <property type="molecule type" value="Genomic_DNA"/>
</dbReference>
<dbReference type="InterPro" id="IPR028909">
    <property type="entry name" value="bL21-like"/>
</dbReference>
<evidence type="ECO:0000256" key="5">
    <source>
        <dbReference type="RuleBase" id="RU000562"/>
    </source>
</evidence>
<gene>
    <name evidence="4" type="primary">rplU</name>
    <name evidence="6" type="ORF">A2538_03870</name>
</gene>
<proteinExistence type="inferred from homology"/>
<dbReference type="Proteomes" id="UP000178254">
    <property type="component" value="Unassembled WGS sequence"/>
</dbReference>
<dbReference type="STRING" id="1798709.A2538_03870"/>
<dbReference type="HAMAP" id="MF_01363">
    <property type="entry name" value="Ribosomal_bL21"/>
    <property type="match status" value="1"/>
</dbReference>
<accession>A0A1F6PDF3</accession>
<dbReference type="GO" id="GO:0005737">
    <property type="term" value="C:cytoplasm"/>
    <property type="evidence" value="ECO:0007669"/>
    <property type="project" value="UniProtKB-ARBA"/>
</dbReference>
<dbReference type="PANTHER" id="PTHR21349:SF0">
    <property type="entry name" value="LARGE RIBOSOMAL SUBUNIT PROTEIN BL21M"/>
    <property type="match status" value="1"/>
</dbReference>
<evidence type="ECO:0000256" key="2">
    <source>
        <dbReference type="ARBA" id="ARBA00022980"/>
    </source>
</evidence>
<comment type="subunit">
    <text evidence="4">Part of the 50S ribosomal subunit. Contacts protein L20.</text>
</comment>
<dbReference type="Pfam" id="PF00829">
    <property type="entry name" value="Ribosomal_L21p"/>
    <property type="match status" value="1"/>
</dbReference>
<dbReference type="GO" id="GO:0006412">
    <property type="term" value="P:translation"/>
    <property type="evidence" value="ECO:0007669"/>
    <property type="project" value="UniProtKB-UniRule"/>
</dbReference>
<comment type="similarity">
    <text evidence="1 4 5">Belongs to the bacterial ribosomal protein bL21 family.</text>
</comment>
<keyword evidence="2 4" id="KW-0689">Ribosomal protein</keyword>
<sequence length="101" mass="11493">MLAVIATGGKQYLVKEGENLKVEKLDVKEGEKMVFDKVLLTADDDGSNAKVGMPYLEGVKIEANVVKQGKTRTLRVEKFKRKVRYHKVHGQRQRFTEVKFA</sequence>
<reference evidence="6 7" key="1">
    <citation type="journal article" date="2016" name="Nat. Commun.">
        <title>Thousands of microbial genomes shed light on interconnected biogeochemical processes in an aquifer system.</title>
        <authorList>
            <person name="Anantharaman K."/>
            <person name="Brown C.T."/>
            <person name="Hug L.A."/>
            <person name="Sharon I."/>
            <person name="Castelle C.J."/>
            <person name="Probst A.J."/>
            <person name="Thomas B.C."/>
            <person name="Singh A."/>
            <person name="Wilkins M.J."/>
            <person name="Karaoz U."/>
            <person name="Brodie E.L."/>
            <person name="Williams K.H."/>
            <person name="Hubbard S.S."/>
            <person name="Banfield J.F."/>
        </authorList>
    </citation>
    <scope>NUCLEOTIDE SEQUENCE [LARGE SCALE GENOMIC DNA]</scope>
</reference>
<evidence type="ECO:0000256" key="4">
    <source>
        <dbReference type="HAMAP-Rule" id="MF_01363"/>
    </source>
</evidence>
<dbReference type="SUPFAM" id="SSF141091">
    <property type="entry name" value="L21p-like"/>
    <property type="match status" value="1"/>
</dbReference>
<evidence type="ECO:0000313" key="7">
    <source>
        <dbReference type="Proteomes" id="UP000178254"/>
    </source>
</evidence>
<evidence type="ECO:0000313" key="6">
    <source>
        <dbReference type="EMBL" id="OGH93974.1"/>
    </source>
</evidence>
<organism evidence="6 7">
    <name type="scientific">Candidatus Magasanikbacteria bacterium RIFOXYD2_FULL_41_14</name>
    <dbReference type="NCBI Taxonomy" id="1798709"/>
    <lineage>
        <taxon>Bacteria</taxon>
        <taxon>Candidatus Magasanikiibacteriota</taxon>
    </lineage>
</organism>
<evidence type="ECO:0000256" key="3">
    <source>
        <dbReference type="ARBA" id="ARBA00023274"/>
    </source>
</evidence>
<comment type="caution">
    <text evidence="6">The sequence shown here is derived from an EMBL/GenBank/DDBJ whole genome shotgun (WGS) entry which is preliminary data.</text>
</comment>
<keyword evidence="4 5" id="KW-0699">rRNA-binding</keyword>
<evidence type="ECO:0000256" key="1">
    <source>
        <dbReference type="ARBA" id="ARBA00008563"/>
    </source>
</evidence>
<dbReference type="PANTHER" id="PTHR21349">
    <property type="entry name" value="50S RIBOSOMAL PROTEIN L21"/>
    <property type="match status" value="1"/>
</dbReference>
<dbReference type="AlphaFoldDB" id="A0A1F6PDF3"/>
<keyword evidence="4 5" id="KW-0694">RNA-binding</keyword>
<dbReference type="GO" id="GO:0003735">
    <property type="term" value="F:structural constituent of ribosome"/>
    <property type="evidence" value="ECO:0007669"/>
    <property type="project" value="InterPro"/>
</dbReference>
<name>A0A1F6PDF3_9BACT</name>
<dbReference type="GO" id="GO:1990904">
    <property type="term" value="C:ribonucleoprotein complex"/>
    <property type="evidence" value="ECO:0007669"/>
    <property type="project" value="UniProtKB-KW"/>
</dbReference>
<dbReference type="GO" id="GO:0005840">
    <property type="term" value="C:ribosome"/>
    <property type="evidence" value="ECO:0007669"/>
    <property type="project" value="UniProtKB-KW"/>
</dbReference>
<protein>
    <recommendedName>
        <fullName evidence="4">Large ribosomal subunit protein bL21</fullName>
    </recommendedName>
</protein>
<dbReference type="InterPro" id="IPR036164">
    <property type="entry name" value="bL21-like_sf"/>
</dbReference>
<dbReference type="NCBIfam" id="TIGR00061">
    <property type="entry name" value="L21"/>
    <property type="match status" value="1"/>
</dbReference>
<dbReference type="GO" id="GO:0019843">
    <property type="term" value="F:rRNA binding"/>
    <property type="evidence" value="ECO:0007669"/>
    <property type="project" value="UniProtKB-UniRule"/>
</dbReference>